<reference evidence="11" key="1">
    <citation type="journal article" date="2012" name="PLoS ONE">
        <title>Gene sets for utilization of primary and secondary nutrition supplies in the distal gut of endangered iberian lynx.</title>
        <authorList>
            <person name="Alcaide M."/>
            <person name="Messina E."/>
            <person name="Richter M."/>
            <person name="Bargiela R."/>
            <person name="Peplies J."/>
            <person name="Huws S.A."/>
            <person name="Newbold C.J."/>
            <person name="Golyshin P.N."/>
            <person name="Simon M.A."/>
            <person name="Lopez G."/>
            <person name="Yakimov M.M."/>
            <person name="Ferrer M."/>
        </authorList>
    </citation>
    <scope>NUCLEOTIDE SEQUENCE</scope>
</reference>
<dbReference type="PANTHER" id="PTHR33446">
    <property type="entry name" value="PROTEIN TONB-RELATED"/>
    <property type="match status" value="1"/>
</dbReference>
<evidence type="ECO:0000256" key="5">
    <source>
        <dbReference type="ARBA" id="ARBA00022519"/>
    </source>
</evidence>
<dbReference type="InterPro" id="IPR051045">
    <property type="entry name" value="TonB-dependent_transducer"/>
</dbReference>
<evidence type="ECO:0000256" key="4">
    <source>
        <dbReference type="ARBA" id="ARBA00022475"/>
    </source>
</evidence>
<name>J9CWZ9_9ZZZZ</name>
<accession>J9CWZ9</accession>
<evidence type="ECO:0000256" key="3">
    <source>
        <dbReference type="ARBA" id="ARBA00022448"/>
    </source>
</evidence>
<dbReference type="GO" id="GO:0015891">
    <property type="term" value="P:siderophore transport"/>
    <property type="evidence" value="ECO:0007669"/>
    <property type="project" value="InterPro"/>
</dbReference>
<dbReference type="Gene3D" id="3.30.1150.10">
    <property type="match status" value="1"/>
</dbReference>
<dbReference type="GO" id="GO:0030288">
    <property type="term" value="C:outer membrane-bounded periplasmic space"/>
    <property type="evidence" value="ECO:0007669"/>
    <property type="project" value="InterPro"/>
</dbReference>
<evidence type="ECO:0000256" key="6">
    <source>
        <dbReference type="ARBA" id="ARBA00022692"/>
    </source>
</evidence>
<evidence type="ECO:0000256" key="7">
    <source>
        <dbReference type="ARBA" id="ARBA00022927"/>
    </source>
</evidence>
<protein>
    <submittedName>
        <fullName evidence="11">TonB family domain-containing protein</fullName>
    </submittedName>
</protein>
<evidence type="ECO:0000259" key="10">
    <source>
        <dbReference type="PROSITE" id="PS52015"/>
    </source>
</evidence>
<comment type="similarity">
    <text evidence="2">Belongs to the TonB family.</text>
</comment>
<dbReference type="Pfam" id="PF03544">
    <property type="entry name" value="TonB_C"/>
    <property type="match status" value="1"/>
</dbReference>
<evidence type="ECO:0000256" key="9">
    <source>
        <dbReference type="ARBA" id="ARBA00023136"/>
    </source>
</evidence>
<dbReference type="GO" id="GO:0055085">
    <property type="term" value="P:transmembrane transport"/>
    <property type="evidence" value="ECO:0007669"/>
    <property type="project" value="InterPro"/>
</dbReference>
<evidence type="ECO:0000256" key="2">
    <source>
        <dbReference type="ARBA" id="ARBA00006555"/>
    </source>
</evidence>
<keyword evidence="6" id="KW-0812">Transmembrane</keyword>
<evidence type="ECO:0000256" key="1">
    <source>
        <dbReference type="ARBA" id="ARBA00004383"/>
    </source>
</evidence>
<gene>
    <name evidence="11" type="ORF">EVA_07112</name>
</gene>
<dbReference type="PANTHER" id="PTHR33446:SF2">
    <property type="entry name" value="PROTEIN TONB"/>
    <property type="match status" value="1"/>
</dbReference>
<proteinExistence type="inferred from homology"/>
<evidence type="ECO:0000313" key="11">
    <source>
        <dbReference type="EMBL" id="EJX04781.1"/>
    </source>
</evidence>
<dbReference type="GO" id="GO:0015031">
    <property type="term" value="P:protein transport"/>
    <property type="evidence" value="ECO:0007669"/>
    <property type="project" value="UniProtKB-KW"/>
</dbReference>
<organism evidence="11">
    <name type="scientific">gut metagenome</name>
    <dbReference type="NCBI Taxonomy" id="749906"/>
    <lineage>
        <taxon>unclassified sequences</taxon>
        <taxon>metagenomes</taxon>
        <taxon>organismal metagenomes</taxon>
    </lineage>
</organism>
<evidence type="ECO:0000256" key="8">
    <source>
        <dbReference type="ARBA" id="ARBA00022989"/>
    </source>
</evidence>
<keyword evidence="8" id="KW-1133">Transmembrane helix</keyword>
<dbReference type="PRINTS" id="PR01374">
    <property type="entry name" value="TONBPROTEIN"/>
</dbReference>
<comment type="subcellular location">
    <subcellularLocation>
        <location evidence="1">Cell inner membrane</location>
        <topology evidence="1">Single-pass membrane protein</topology>
        <orientation evidence="1">Periplasmic side</orientation>
    </subcellularLocation>
</comment>
<dbReference type="FunFam" id="3.30.1150.10:FF:000002">
    <property type="entry name" value="Energy transducer TonB"/>
    <property type="match status" value="1"/>
</dbReference>
<feature type="domain" description="TonB C-terminal" evidence="10">
    <location>
        <begin position="121"/>
        <end position="210"/>
    </location>
</feature>
<comment type="caution">
    <text evidence="11">The sequence shown here is derived from an EMBL/GenBank/DDBJ whole genome shotgun (WGS) entry which is preliminary data.</text>
</comment>
<dbReference type="NCBIfam" id="TIGR01352">
    <property type="entry name" value="tonB_Cterm"/>
    <property type="match status" value="1"/>
</dbReference>
<keyword evidence="7" id="KW-0653">Protein transport</keyword>
<keyword evidence="5" id="KW-0997">Cell inner membrane</keyword>
<dbReference type="GO" id="GO:0098797">
    <property type="term" value="C:plasma membrane protein complex"/>
    <property type="evidence" value="ECO:0007669"/>
    <property type="project" value="TreeGrafter"/>
</dbReference>
<dbReference type="PROSITE" id="PS52015">
    <property type="entry name" value="TONB_CTD"/>
    <property type="match status" value="1"/>
</dbReference>
<dbReference type="InterPro" id="IPR006260">
    <property type="entry name" value="TonB/TolA_C"/>
</dbReference>
<keyword evidence="9" id="KW-0472">Membrane</keyword>
<dbReference type="AlphaFoldDB" id="J9CWZ9"/>
<dbReference type="GO" id="GO:0031992">
    <property type="term" value="F:energy transducer activity"/>
    <property type="evidence" value="ECO:0007669"/>
    <property type="project" value="InterPro"/>
</dbReference>
<dbReference type="InterPro" id="IPR003538">
    <property type="entry name" value="TonB"/>
</dbReference>
<sequence>MKAAGRETSVSERNLSAFFIPIWVFLSSSSPTGSLAGAGRMTASCDAAKTMNKKLLNEISMKKHVIGAGLFAALWMGLGAEAQAFQWKNVAMTTEATESGNFSMSSEIFQNKRETTPEFPGGFNALVEFISKNLKYPKVCQEMKIQGRVVVKFTVKSDGSIDNVRVPKPVDIYLDKEAIRLVKSMPHWTPGTQDGKPVNVEFTLPINFKL</sequence>
<dbReference type="SUPFAM" id="SSF74653">
    <property type="entry name" value="TolA/TonB C-terminal domain"/>
    <property type="match status" value="1"/>
</dbReference>
<keyword evidence="3" id="KW-0813">Transport</keyword>
<keyword evidence="4" id="KW-1003">Cell membrane</keyword>
<dbReference type="EMBL" id="AMCI01001687">
    <property type="protein sequence ID" value="EJX04781.1"/>
    <property type="molecule type" value="Genomic_DNA"/>
</dbReference>
<dbReference type="InterPro" id="IPR037682">
    <property type="entry name" value="TonB_C"/>
</dbReference>